<keyword evidence="1" id="KW-0472">Membrane</keyword>
<evidence type="ECO:0000313" key="3">
    <source>
        <dbReference type="Proteomes" id="UP000247118"/>
    </source>
</evidence>
<dbReference type="KEGG" id="gta:BCM27_18980"/>
<feature type="transmembrane region" description="Helical" evidence="1">
    <location>
        <begin position="12"/>
        <end position="37"/>
    </location>
</feature>
<dbReference type="AlphaFoldDB" id="A0AAD0NY29"/>
<dbReference type="PANTHER" id="PTHR30188:SF13">
    <property type="entry name" value="CONSERVED HYPOTHETICAL INTEGRAL MEMBRANE PROTEIN YRBE3B"/>
    <property type="match status" value="1"/>
</dbReference>
<organism evidence="2 3">
    <name type="scientific">Gordonia terrae</name>
    <dbReference type="NCBI Taxonomy" id="2055"/>
    <lineage>
        <taxon>Bacteria</taxon>
        <taxon>Bacillati</taxon>
        <taxon>Actinomycetota</taxon>
        <taxon>Actinomycetes</taxon>
        <taxon>Mycobacteriales</taxon>
        <taxon>Gordoniaceae</taxon>
        <taxon>Gordonia</taxon>
    </lineage>
</organism>
<feature type="transmembrane region" description="Helical" evidence="1">
    <location>
        <begin position="207"/>
        <end position="228"/>
    </location>
</feature>
<dbReference type="EMBL" id="CP029604">
    <property type="protein sequence ID" value="AWO86946.1"/>
    <property type="molecule type" value="Genomic_DNA"/>
</dbReference>
<feature type="transmembrane region" description="Helical" evidence="1">
    <location>
        <begin position="58"/>
        <end position="87"/>
    </location>
</feature>
<evidence type="ECO:0000313" key="2">
    <source>
        <dbReference type="EMBL" id="AWO86946.1"/>
    </source>
</evidence>
<protein>
    <submittedName>
        <fullName evidence="2">ABC transporter permease</fullName>
    </submittedName>
</protein>
<feature type="transmembrane region" description="Helical" evidence="1">
    <location>
        <begin position="157"/>
        <end position="187"/>
    </location>
</feature>
<gene>
    <name evidence="2" type="ORF">DLJ61_19175</name>
</gene>
<keyword evidence="1" id="KW-0812">Transmembrane</keyword>
<reference evidence="2 3" key="1">
    <citation type="submission" date="2018-05" db="EMBL/GenBank/DDBJ databases">
        <title>Complete genome sequence of Gordonia terrae NRRL B-16283.</title>
        <authorList>
            <person name="Garlena R.A."/>
            <person name="Russell D.A."/>
            <person name="Hatfull G.F."/>
        </authorList>
    </citation>
    <scope>NUCLEOTIDE SEQUENCE [LARGE SCALE GENOMIC DNA]</scope>
    <source>
        <strain evidence="2 3">NRRL B-16283</strain>
    </source>
</reference>
<proteinExistence type="predicted"/>
<dbReference type="Pfam" id="PF02405">
    <property type="entry name" value="MlaE"/>
    <property type="match status" value="1"/>
</dbReference>
<dbReference type="GO" id="GO:0043190">
    <property type="term" value="C:ATP-binding cassette (ABC) transporter complex"/>
    <property type="evidence" value="ECO:0007669"/>
    <property type="project" value="InterPro"/>
</dbReference>
<dbReference type="InterPro" id="IPR030802">
    <property type="entry name" value="Permease_MalE"/>
</dbReference>
<feature type="transmembrane region" description="Helical" evidence="1">
    <location>
        <begin position="249"/>
        <end position="268"/>
    </location>
</feature>
<accession>A0AAD0NY29</accession>
<dbReference type="PANTHER" id="PTHR30188">
    <property type="entry name" value="ABC TRANSPORTER PERMEASE PROTEIN-RELATED"/>
    <property type="match status" value="1"/>
</dbReference>
<dbReference type="GO" id="GO:0005548">
    <property type="term" value="F:phospholipid transporter activity"/>
    <property type="evidence" value="ECO:0007669"/>
    <property type="project" value="TreeGrafter"/>
</dbReference>
<dbReference type="Proteomes" id="UP000247118">
    <property type="component" value="Chromosome"/>
</dbReference>
<evidence type="ECO:0000256" key="1">
    <source>
        <dbReference type="SAM" id="Phobius"/>
    </source>
</evidence>
<keyword evidence="1" id="KW-1133">Transmembrane helix</keyword>
<sequence>MGRLGRSVGESFTNAFATFGQIVVFVGKTFVLLPTTIRHYRKQTMKTMNDMAWGSGSIIVDGGVVSLMFFLGIAVGSVVAIMAFMAFDLLGFGALTGIINSFGNIRVVAPIITGIGFAAQAGCRMTAEIGAMRISEEIDATETMGLRAIPFVVGTRLIGGMLVVLPSYLMALVVSFLTGGLIVKLFHDQPEGTYDHYFAQFVSIPDLLASVAKALIFCAVITIIHCYYGYFASGGPAGVGAASGRAIRASLVAIVVLNFLMTVAIWGLNPVLPFRG</sequence>
<name>A0AAD0NY29_9ACTN</name>